<evidence type="ECO:0000256" key="5">
    <source>
        <dbReference type="ARBA" id="ARBA00022840"/>
    </source>
</evidence>
<evidence type="ECO:0000259" key="6">
    <source>
        <dbReference type="PROSITE" id="PS50109"/>
    </source>
</evidence>
<comment type="caution">
    <text evidence="8">The sequence shown here is derived from an EMBL/GenBank/DDBJ whole genome shotgun (WGS) entry which is preliminary data.</text>
</comment>
<dbReference type="AlphaFoldDB" id="A0A2G6K733"/>
<organism evidence="8 9">
    <name type="scientific">candidate division KSB3 bacterium</name>
    <dbReference type="NCBI Taxonomy" id="2044937"/>
    <lineage>
        <taxon>Bacteria</taxon>
        <taxon>candidate division KSB3</taxon>
    </lineage>
</organism>
<dbReference type="Proteomes" id="UP000230821">
    <property type="component" value="Unassembled WGS sequence"/>
</dbReference>
<dbReference type="Gene3D" id="3.30.565.10">
    <property type="entry name" value="Histidine kinase-like ATPase, C-terminal domain"/>
    <property type="match status" value="1"/>
</dbReference>
<dbReference type="PANTHER" id="PTHR43790">
    <property type="entry name" value="CARBOHYDRATE TRANSPORT ATP-BINDING PROTEIN MG119-RELATED"/>
    <property type="match status" value="1"/>
</dbReference>
<evidence type="ECO:0000256" key="2">
    <source>
        <dbReference type="ARBA" id="ARBA00012438"/>
    </source>
</evidence>
<dbReference type="CDD" id="cd00082">
    <property type="entry name" value="HisKA"/>
    <property type="match status" value="1"/>
</dbReference>
<dbReference type="InterPro" id="IPR003594">
    <property type="entry name" value="HATPase_dom"/>
</dbReference>
<evidence type="ECO:0000313" key="9">
    <source>
        <dbReference type="Proteomes" id="UP000230821"/>
    </source>
</evidence>
<protein>
    <recommendedName>
        <fullName evidence="2">histidine kinase</fullName>
        <ecNumber evidence="2">2.7.13.3</ecNumber>
    </recommendedName>
</protein>
<keyword evidence="5" id="KW-0067">ATP-binding</keyword>
<dbReference type="InterPro" id="IPR035965">
    <property type="entry name" value="PAS-like_dom_sf"/>
</dbReference>
<dbReference type="GO" id="GO:0005524">
    <property type="term" value="F:ATP binding"/>
    <property type="evidence" value="ECO:0007669"/>
    <property type="project" value="UniProtKB-KW"/>
</dbReference>
<evidence type="ECO:0000256" key="3">
    <source>
        <dbReference type="ARBA" id="ARBA00022553"/>
    </source>
</evidence>
<dbReference type="InterPro" id="IPR003439">
    <property type="entry name" value="ABC_transporter-like_ATP-bd"/>
</dbReference>
<accession>A0A2G6K733</accession>
<name>A0A2G6K733_9BACT</name>
<dbReference type="PANTHER" id="PTHR43790:SF2">
    <property type="entry name" value="AUTOINDUCER 2 IMPORT ATP-BINDING PROTEIN LSRA"/>
    <property type="match status" value="1"/>
</dbReference>
<gene>
    <name evidence="8" type="ORF">CSA56_18185</name>
</gene>
<dbReference type="InterPro" id="IPR036097">
    <property type="entry name" value="HisK_dim/P_sf"/>
</dbReference>
<evidence type="ECO:0000313" key="8">
    <source>
        <dbReference type="EMBL" id="PIE31454.1"/>
    </source>
</evidence>
<dbReference type="InterPro" id="IPR005467">
    <property type="entry name" value="His_kinase_dom"/>
</dbReference>
<dbReference type="GO" id="GO:0000155">
    <property type="term" value="F:phosphorelay sensor kinase activity"/>
    <property type="evidence" value="ECO:0007669"/>
    <property type="project" value="InterPro"/>
</dbReference>
<dbReference type="GO" id="GO:0016887">
    <property type="term" value="F:ATP hydrolysis activity"/>
    <property type="evidence" value="ECO:0007669"/>
    <property type="project" value="InterPro"/>
</dbReference>
<dbReference type="SMART" id="SM00387">
    <property type="entry name" value="HATPase_c"/>
    <property type="match status" value="1"/>
</dbReference>
<dbReference type="PROSITE" id="PS50893">
    <property type="entry name" value="ABC_TRANSPORTER_2"/>
    <property type="match status" value="1"/>
</dbReference>
<feature type="domain" description="ABC transporter" evidence="7">
    <location>
        <begin position="13"/>
        <end position="249"/>
    </location>
</feature>
<dbReference type="SUPFAM" id="SSF55874">
    <property type="entry name" value="ATPase domain of HSP90 chaperone/DNA topoisomerase II/histidine kinase"/>
    <property type="match status" value="1"/>
</dbReference>
<dbReference type="EC" id="2.7.13.3" evidence="2"/>
<dbReference type="PROSITE" id="PS50109">
    <property type="entry name" value="HIS_KIN"/>
    <property type="match status" value="1"/>
</dbReference>
<reference evidence="8 9" key="1">
    <citation type="submission" date="2017-10" db="EMBL/GenBank/DDBJ databases">
        <title>Novel microbial diversity and functional potential in the marine mammal oral microbiome.</title>
        <authorList>
            <person name="Dudek N.K."/>
            <person name="Sun C.L."/>
            <person name="Burstein D."/>
            <person name="Kantor R.S."/>
            <person name="Aliaga Goltsman D.S."/>
            <person name="Bik E.M."/>
            <person name="Thomas B.C."/>
            <person name="Banfield J.F."/>
            <person name="Relman D.A."/>
        </authorList>
    </citation>
    <scope>NUCLEOTIDE SEQUENCE [LARGE SCALE GENOMIC DNA]</scope>
    <source>
        <strain evidence="8">DOLJORAL78_47_16</strain>
    </source>
</reference>
<comment type="catalytic activity">
    <reaction evidence="1">
        <text>ATP + protein L-histidine = ADP + protein N-phospho-L-histidine.</text>
        <dbReference type="EC" id="2.7.13.3"/>
    </reaction>
</comment>
<dbReference type="Pfam" id="PF00512">
    <property type="entry name" value="HisKA"/>
    <property type="match status" value="1"/>
</dbReference>
<proteinExistence type="predicted"/>
<dbReference type="SUPFAM" id="SSF52540">
    <property type="entry name" value="P-loop containing nucleoside triphosphate hydrolases"/>
    <property type="match status" value="1"/>
</dbReference>
<dbReference type="Gene3D" id="3.40.50.300">
    <property type="entry name" value="P-loop containing nucleotide triphosphate hydrolases"/>
    <property type="match status" value="1"/>
</dbReference>
<dbReference type="PRINTS" id="PR00344">
    <property type="entry name" value="BCTRLSENSOR"/>
</dbReference>
<evidence type="ECO:0000256" key="1">
    <source>
        <dbReference type="ARBA" id="ARBA00000085"/>
    </source>
</evidence>
<dbReference type="SUPFAM" id="SSF55785">
    <property type="entry name" value="PYP-like sensor domain (PAS domain)"/>
    <property type="match status" value="1"/>
</dbReference>
<dbReference type="InterPro" id="IPR036890">
    <property type="entry name" value="HATPase_C_sf"/>
</dbReference>
<sequence length="615" mass="69647">MESLPLNKHGSLLTLTDISLDYKQLRALRRINLTLGYSEVHAVVGEHGAGKSSLGMIINGMLKPKSGTMTFEGKNCPSLTVTSALKIGIRMIYQQVSLYDHLTVAENLFLSNKAVDTFAWNKTKRFIDATNSLLSQYEFELDPSTLLGNLNLSDKTLVEILKNIHAQPKLLILDEALERLVSPVLNKVMHILMDLKRRGMSILFITHRIDDVYHFADKVSIIKNGEVLVSDYVKNIDKFNLIKVAYTQVSSEQNIENLNTEFRQFLKYNEAILRNLPVNLLVTDNNDRIKMINDYCKRSFHLNKPSYLNVPLAQFFSSHNKKVLELLDDAFSSKEEKTFYQVVIKLHDIKAISNLRTFPIFDGTVLIGHIIVIEDITEYDYLQKQVMLSEKLASVGLLAAGVAHEINNPLEIIYNYLSYIKYNFHGKKLHEAIDNVHEEVSDIAAIVSNLHSFSDNKHSISEEIDLNEILRNMLDLVKHNARHKRIRISCACCEETLVISANKNEIKQVILNLLKNSFEAMPSGGEIFIESSLVRDDEVNVVQVRFQDTGPGIDDENSDNIFLPFYSTKKGIDQNLGLGLSVSYGILKKYNGTIKVENLETGCQFLIQLPQADVV</sequence>
<feature type="domain" description="Histidine kinase" evidence="6">
    <location>
        <begin position="401"/>
        <end position="613"/>
    </location>
</feature>
<dbReference type="SUPFAM" id="SSF47384">
    <property type="entry name" value="Homodimeric domain of signal transducing histidine kinase"/>
    <property type="match status" value="1"/>
</dbReference>
<dbReference type="InterPro" id="IPR050107">
    <property type="entry name" value="ABC_carbohydrate_import_ATPase"/>
</dbReference>
<dbReference type="InterPro" id="IPR003661">
    <property type="entry name" value="HisK_dim/P_dom"/>
</dbReference>
<keyword evidence="8" id="KW-0808">Transferase</keyword>
<keyword evidence="3" id="KW-0597">Phosphoprotein</keyword>
<dbReference type="Pfam" id="PF00005">
    <property type="entry name" value="ABC_tran"/>
    <property type="match status" value="1"/>
</dbReference>
<dbReference type="Gene3D" id="1.10.287.130">
    <property type="match status" value="1"/>
</dbReference>
<dbReference type="SMART" id="SM00388">
    <property type="entry name" value="HisKA"/>
    <property type="match status" value="1"/>
</dbReference>
<dbReference type="Pfam" id="PF02518">
    <property type="entry name" value="HATPase_c"/>
    <property type="match status" value="1"/>
</dbReference>
<dbReference type="Gene3D" id="3.30.450.20">
    <property type="entry name" value="PAS domain"/>
    <property type="match status" value="1"/>
</dbReference>
<evidence type="ECO:0000256" key="4">
    <source>
        <dbReference type="ARBA" id="ARBA00022741"/>
    </source>
</evidence>
<keyword evidence="4" id="KW-0547">Nucleotide-binding</keyword>
<dbReference type="InterPro" id="IPR004358">
    <property type="entry name" value="Sig_transdc_His_kin-like_C"/>
</dbReference>
<dbReference type="EMBL" id="PDSK01000145">
    <property type="protein sequence ID" value="PIE31454.1"/>
    <property type="molecule type" value="Genomic_DNA"/>
</dbReference>
<evidence type="ECO:0000259" key="7">
    <source>
        <dbReference type="PROSITE" id="PS50893"/>
    </source>
</evidence>
<keyword evidence="8" id="KW-0418">Kinase</keyword>
<dbReference type="InterPro" id="IPR027417">
    <property type="entry name" value="P-loop_NTPase"/>
</dbReference>